<name>A0A814Q312_ADIRI</name>
<dbReference type="SUPFAM" id="SSF55486">
    <property type="entry name" value="Metalloproteases ('zincins'), catalytic domain"/>
    <property type="match status" value="1"/>
</dbReference>
<dbReference type="InterPro" id="IPR024079">
    <property type="entry name" value="MetalloPept_cat_dom_sf"/>
</dbReference>
<evidence type="ECO:0000313" key="3">
    <source>
        <dbReference type="EMBL" id="CAF1114537.1"/>
    </source>
</evidence>
<feature type="non-terminal residue" evidence="3">
    <location>
        <position position="210"/>
    </location>
</feature>
<dbReference type="PANTHER" id="PTHR11733:SF133">
    <property type="entry name" value="PHOSPHATE-REGULATING NEUTRAL ENDOPEPTIDASE PHEX"/>
    <property type="match status" value="1"/>
</dbReference>
<keyword evidence="1" id="KW-1133">Transmembrane helix</keyword>
<dbReference type="GO" id="GO:0016485">
    <property type="term" value="P:protein processing"/>
    <property type="evidence" value="ECO:0007669"/>
    <property type="project" value="TreeGrafter"/>
</dbReference>
<dbReference type="InterPro" id="IPR000718">
    <property type="entry name" value="Peptidase_M13"/>
</dbReference>
<feature type="domain" description="Peptidase M13 N-terminal" evidence="2">
    <location>
        <begin position="73"/>
        <end position="204"/>
    </location>
</feature>
<evidence type="ECO:0000313" key="4">
    <source>
        <dbReference type="Proteomes" id="UP000663828"/>
    </source>
</evidence>
<evidence type="ECO:0000259" key="2">
    <source>
        <dbReference type="Pfam" id="PF05649"/>
    </source>
</evidence>
<dbReference type="GO" id="GO:0004222">
    <property type="term" value="F:metalloendopeptidase activity"/>
    <property type="evidence" value="ECO:0007669"/>
    <property type="project" value="InterPro"/>
</dbReference>
<dbReference type="AlphaFoldDB" id="A0A814Q312"/>
<dbReference type="InterPro" id="IPR042089">
    <property type="entry name" value="Peptidase_M13_dom_2"/>
</dbReference>
<dbReference type="PROSITE" id="PS51885">
    <property type="entry name" value="NEPRILYSIN"/>
    <property type="match status" value="1"/>
</dbReference>
<evidence type="ECO:0000256" key="1">
    <source>
        <dbReference type="SAM" id="Phobius"/>
    </source>
</evidence>
<dbReference type="PANTHER" id="PTHR11733">
    <property type="entry name" value="ZINC METALLOPROTEASE FAMILY M13 NEPRILYSIN-RELATED"/>
    <property type="match status" value="1"/>
</dbReference>
<proteinExistence type="predicted"/>
<gene>
    <name evidence="3" type="ORF">XAT740_LOCUS19047</name>
</gene>
<protein>
    <recommendedName>
        <fullName evidence="2">Peptidase M13 N-terminal domain-containing protein</fullName>
    </recommendedName>
</protein>
<sequence>MQNNLEVNTLHRKKNHFYAITIILLLILVILLLILYVIEISRTKDNTNDLCLTPYCIKAANYLLESIDETIDPCENFYEFACGKWIKNAIIPPESGEERSISQIVKQLQHSLINLLASNGTEKSKAIMNAHRLYNSCIDEDAIEKEGIDAILSLVNQELGGWPVLQGSTWNESKYDFDRLILKLSEYNNYILFTVKTDVDETNSFIRNIH</sequence>
<dbReference type="InterPro" id="IPR008753">
    <property type="entry name" value="Peptidase_M13_N"/>
</dbReference>
<keyword evidence="1" id="KW-0812">Transmembrane</keyword>
<reference evidence="3" key="1">
    <citation type="submission" date="2021-02" db="EMBL/GenBank/DDBJ databases">
        <authorList>
            <person name="Nowell W R."/>
        </authorList>
    </citation>
    <scope>NUCLEOTIDE SEQUENCE</scope>
</reference>
<dbReference type="Pfam" id="PF05649">
    <property type="entry name" value="Peptidase_M13_N"/>
    <property type="match status" value="1"/>
</dbReference>
<keyword evidence="1" id="KW-0472">Membrane</keyword>
<dbReference type="Proteomes" id="UP000663828">
    <property type="component" value="Unassembled WGS sequence"/>
</dbReference>
<dbReference type="Gene3D" id="1.10.1380.10">
    <property type="entry name" value="Neutral endopeptidase , domain2"/>
    <property type="match status" value="1"/>
</dbReference>
<accession>A0A814Q312</accession>
<dbReference type="GO" id="GO:0005886">
    <property type="term" value="C:plasma membrane"/>
    <property type="evidence" value="ECO:0007669"/>
    <property type="project" value="TreeGrafter"/>
</dbReference>
<keyword evidence="4" id="KW-1185">Reference proteome</keyword>
<comment type="caution">
    <text evidence="3">The sequence shown here is derived from an EMBL/GenBank/DDBJ whole genome shotgun (WGS) entry which is preliminary data.</text>
</comment>
<feature type="transmembrane region" description="Helical" evidence="1">
    <location>
        <begin position="17"/>
        <end position="38"/>
    </location>
</feature>
<dbReference type="Gene3D" id="3.40.390.10">
    <property type="entry name" value="Collagenase (Catalytic Domain)"/>
    <property type="match status" value="1"/>
</dbReference>
<dbReference type="EMBL" id="CAJNOR010001288">
    <property type="protein sequence ID" value="CAF1114537.1"/>
    <property type="molecule type" value="Genomic_DNA"/>
</dbReference>
<organism evidence="3 4">
    <name type="scientific">Adineta ricciae</name>
    <name type="common">Rotifer</name>
    <dbReference type="NCBI Taxonomy" id="249248"/>
    <lineage>
        <taxon>Eukaryota</taxon>
        <taxon>Metazoa</taxon>
        <taxon>Spiralia</taxon>
        <taxon>Gnathifera</taxon>
        <taxon>Rotifera</taxon>
        <taxon>Eurotatoria</taxon>
        <taxon>Bdelloidea</taxon>
        <taxon>Adinetida</taxon>
        <taxon>Adinetidae</taxon>
        <taxon>Adineta</taxon>
    </lineage>
</organism>